<organism evidence="1 2">
    <name type="scientific">Catharanthus roseus</name>
    <name type="common">Madagascar periwinkle</name>
    <name type="synonym">Vinca rosea</name>
    <dbReference type="NCBI Taxonomy" id="4058"/>
    <lineage>
        <taxon>Eukaryota</taxon>
        <taxon>Viridiplantae</taxon>
        <taxon>Streptophyta</taxon>
        <taxon>Embryophyta</taxon>
        <taxon>Tracheophyta</taxon>
        <taxon>Spermatophyta</taxon>
        <taxon>Magnoliopsida</taxon>
        <taxon>eudicotyledons</taxon>
        <taxon>Gunneridae</taxon>
        <taxon>Pentapetalae</taxon>
        <taxon>asterids</taxon>
        <taxon>lamiids</taxon>
        <taxon>Gentianales</taxon>
        <taxon>Apocynaceae</taxon>
        <taxon>Rauvolfioideae</taxon>
        <taxon>Vinceae</taxon>
        <taxon>Catharanthinae</taxon>
        <taxon>Catharanthus</taxon>
    </lineage>
</organism>
<reference evidence="2" key="1">
    <citation type="journal article" date="2023" name="Nat. Plants">
        <title>Single-cell RNA sequencing provides a high-resolution roadmap for understanding the multicellular compartmentation of specialized metabolism.</title>
        <authorList>
            <person name="Sun S."/>
            <person name="Shen X."/>
            <person name="Li Y."/>
            <person name="Li Y."/>
            <person name="Wang S."/>
            <person name="Li R."/>
            <person name="Zhang H."/>
            <person name="Shen G."/>
            <person name="Guo B."/>
            <person name="Wei J."/>
            <person name="Xu J."/>
            <person name="St-Pierre B."/>
            <person name="Chen S."/>
            <person name="Sun C."/>
        </authorList>
    </citation>
    <scope>NUCLEOTIDE SEQUENCE [LARGE SCALE GENOMIC DNA]</scope>
</reference>
<dbReference type="EMBL" id="CM044707">
    <property type="protein sequence ID" value="KAI5653393.1"/>
    <property type="molecule type" value="Genomic_DNA"/>
</dbReference>
<proteinExistence type="predicted"/>
<evidence type="ECO:0000313" key="2">
    <source>
        <dbReference type="Proteomes" id="UP001060085"/>
    </source>
</evidence>
<gene>
    <name evidence="1" type="ORF">M9H77_30580</name>
</gene>
<protein>
    <submittedName>
        <fullName evidence="1">Uncharacterized protein</fullName>
    </submittedName>
</protein>
<name>A0ACC0A1Y0_CATRO</name>
<comment type="caution">
    <text evidence="1">The sequence shown here is derived from an EMBL/GenBank/DDBJ whole genome shotgun (WGS) entry which is preliminary data.</text>
</comment>
<accession>A0ACC0A1Y0</accession>
<dbReference type="Proteomes" id="UP001060085">
    <property type="component" value="Linkage Group LG07"/>
</dbReference>
<evidence type="ECO:0000313" key="1">
    <source>
        <dbReference type="EMBL" id="KAI5653393.1"/>
    </source>
</evidence>
<keyword evidence="2" id="KW-1185">Reference proteome</keyword>
<sequence length="133" mass="15475">MIYDESIFVMIVGDSDLLVELLSRLRSPYLLSLIDYSESNHKLLVYEFMANGGLQEHLYPITDSTVMVKRFQRKRESPSVEVSLTTKKSILGLSFSIILKCRSSIKPTRQLKATDEQHKRGSRRSQKRQRWQP</sequence>